<dbReference type="PROSITE" id="PS51337">
    <property type="entry name" value="B12_BINDING_NTER"/>
    <property type="match status" value="1"/>
</dbReference>
<dbReference type="SUPFAM" id="SSF52242">
    <property type="entry name" value="Cobalamin (vitamin B12)-binding domain"/>
    <property type="match status" value="1"/>
</dbReference>
<feature type="binding site" evidence="12">
    <location>
        <position position="345"/>
    </location>
    <ligand>
        <name>methylcob(III)alamin</name>
        <dbReference type="ChEBI" id="CHEBI:28115"/>
    </ligand>
</feature>
<dbReference type="InterPro" id="IPR000489">
    <property type="entry name" value="Pterin-binding_dom"/>
</dbReference>
<evidence type="ECO:0000256" key="1">
    <source>
        <dbReference type="ARBA" id="ARBA00010398"/>
    </source>
</evidence>
<reference evidence="18 20" key="2">
    <citation type="submission" date="2020-12" db="EMBL/GenBank/DDBJ databases">
        <title>FDA dAtabase for Regulatory Grade micrObial Sequences (FDA-ARGOS): Supporting development and validation of Infectious Disease Dx tests.</title>
        <authorList>
            <person name="Kerrigan L."/>
            <person name="Long C."/>
            <person name="Tallon L."/>
            <person name="Sadzewicz L."/>
            <person name="Zhao X."/>
            <person name="Boylan J."/>
            <person name="Ott S."/>
            <person name="Bowen H."/>
            <person name="Vavikolanu K."/>
            <person name="Mehta A."/>
            <person name="Aluvathingal J."/>
            <person name="Nadendla S."/>
            <person name="Yan Y."/>
            <person name="Sichtig H."/>
        </authorList>
    </citation>
    <scope>NUCLEOTIDE SEQUENCE [LARGE SCALE GENOMIC DNA]</scope>
    <source>
        <strain evidence="18 20">FDAARGOS_1026</strain>
    </source>
</reference>
<dbReference type="AlphaFoldDB" id="A0A410NY79"/>
<dbReference type="PROSITE" id="PS50974">
    <property type="entry name" value="ADOMET_ACTIVATION"/>
    <property type="match status" value="1"/>
</dbReference>
<dbReference type="InterPro" id="IPR011822">
    <property type="entry name" value="MetH"/>
</dbReference>
<dbReference type="PROSITE" id="PS50972">
    <property type="entry name" value="PTERIN_BINDING"/>
    <property type="match status" value="1"/>
</dbReference>
<protein>
    <recommendedName>
        <fullName evidence="9 10">Methionine synthase</fullName>
        <ecNumber evidence="9 10">2.1.1.13</ecNumber>
    </recommendedName>
    <alternativeName>
        <fullName evidence="10">5-methyltetrahydrofolate--homocysteine methyltransferase</fullName>
    </alternativeName>
</protein>
<comment type="pathway">
    <text evidence="10">Amino-acid biosynthesis; L-methionine biosynthesis via de novo pathway; L-methionine from L-homocysteine (MetH route): step 1/1.</text>
</comment>
<evidence type="ECO:0000259" key="15">
    <source>
        <dbReference type="PROSITE" id="PS51332"/>
    </source>
</evidence>
<keyword evidence="10" id="KW-0028">Amino-acid biosynthesis</keyword>
<dbReference type="InterPro" id="IPR011005">
    <property type="entry name" value="Dihydropteroate_synth-like_sf"/>
</dbReference>
<dbReference type="GO" id="GO:0008270">
    <property type="term" value="F:zinc ion binding"/>
    <property type="evidence" value="ECO:0007669"/>
    <property type="project" value="UniProtKB-UniRule"/>
</dbReference>
<dbReference type="GO" id="GO:0008705">
    <property type="term" value="F:methionine synthase activity"/>
    <property type="evidence" value="ECO:0007669"/>
    <property type="project" value="UniProtKB-UniRule"/>
</dbReference>
<dbReference type="GO" id="GO:0031419">
    <property type="term" value="F:cobalamin binding"/>
    <property type="evidence" value="ECO:0007669"/>
    <property type="project" value="UniProtKB-UniRule"/>
</dbReference>
<keyword evidence="6 10" id="KW-0479">Metal-binding</keyword>
<evidence type="ECO:0000256" key="6">
    <source>
        <dbReference type="ARBA" id="ARBA00022723"/>
    </source>
</evidence>
<dbReference type="NCBIfam" id="TIGR02082">
    <property type="entry name" value="metH"/>
    <property type="match status" value="1"/>
</dbReference>
<evidence type="ECO:0000256" key="9">
    <source>
        <dbReference type="NCBIfam" id="TIGR02082"/>
    </source>
</evidence>
<keyword evidence="10" id="KW-0862">Zinc</keyword>
<dbReference type="Gene3D" id="3.20.20.20">
    <property type="entry name" value="Dihydropteroate synthase-like"/>
    <property type="match status" value="1"/>
</dbReference>
<dbReference type="CDD" id="cd00740">
    <property type="entry name" value="MeTr"/>
    <property type="match status" value="1"/>
</dbReference>
<evidence type="ECO:0000256" key="5">
    <source>
        <dbReference type="ARBA" id="ARBA00022691"/>
    </source>
</evidence>
<keyword evidence="5 10" id="KW-0949">S-adenosyl-L-methionine</keyword>
<dbReference type="GO" id="GO:0046653">
    <property type="term" value="P:tetrahydrofolate metabolic process"/>
    <property type="evidence" value="ECO:0007669"/>
    <property type="project" value="TreeGrafter"/>
</dbReference>
<dbReference type="Gene3D" id="3.10.196.10">
    <property type="entry name" value="Vitamin B12-dependent methionine synthase, activation domain"/>
    <property type="match status" value="1"/>
</dbReference>
<dbReference type="PROSITE" id="PS51332">
    <property type="entry name" value="B12_BINDING"/>
    <property type="match status" value="1"/>
</dbReference>
<feature type="binding site" evidence="12">
    <location>
        <begin position="842"/>
        <end position="843"/>
    </location>
    <ligand>
        <name>S-adenosyl-L-methionine</name>
        <dbReference type="ChEBI" id="CHEBI:59789"/>
    </ligand>
</feature>
<dbReference type="EC" id="2.1.1.13" evidence="9 10"/>
<comment type="catalytic activity">
    <reaction evidence="10">
        <text>(6S)-5-methyl-5,6,7,8-tetrahydrofolate + L-homocysteine = (6S)-5,6,7,8-tetrahydrofolate + L-methionine</text>
        <dbReference type="Rhea" id="RHEA:11172"/>
        <dbReference type="ChEBI" id="CHEBI:18608"/>
        <dbReference type="ChEBI" id="CHEBI:57453"/>
        <dbReference type="ChEBI" id="CHEBI:57844"/>
        <dbReference type="ChEBI" id="CHEBI:58199"/>
        <dbReference type="EC" id="2.1.1.13"/>
    </reaction>
</comment>
<feature type="domain" description="Pterin-binding" evidence="13">
    <location>
        <begin position="5"/>
        <end position="266"/>
    </location>
</feature>
<gene>
    <name evidence="18" type="primary">metH</name>
    <name evidence="17" type="ORF">EQG53_10640</name>
    <name evidence="18" type="ORF">I6H83_11800</name>
</gene>
<feature type="binding site" evidence="12">
    <location>
        <position position="601"/>
    </location>
    <ligand>
        <name>S-adenosyl-L-methionine</name>
        <dbReference type="ChEBI" id="CHEBI:59789"/>
    </ligand>
</feature>
<evidence type="ECO:0000313" key="17">
    <source>
        <dbReference type="EMBL" id="QAT14781.1"/>
    </source>
</evidence>
<dbReference type="Pfam" id="PF02965">
    <property type="entry name" value="Met_synt_B12"/>
    <property type="match status" value="1"/>
</dbReference>
<comment type="function">
    <text evidence="10">Catalyzes the transfer of a methyl group from methyl-cobalamin to homocysteine, yielding enzyme-bound cob(I)alamin and methionine. Subsequently, remethylates the cofactor using methyltetrahydrofolate.</text>
</comment>
<dbReference type="EMBL" id="CP035093">
    <property type="protein sequence ID" value="QAT14781.1"/>
    <property type="molecule type" value="Genomic_DNA"/>
</dbReference>
<evidence type="ECO:0000256" key="3">
    <source>
        <dbReference type="ARBA" id="ARBA00022628"/>
    </source>
</evidence>
<reference evidence="17 19" key="1">
    <citation type="submission" date="2019-01" db="EMBL/GenBank/DDBJ databases">
        <title>Brevundimonas diminuta Genome sequencing and assembly.</title>
        <authorList>
            <person name="Chen H."/>
        </authorList>
    </citation>
    <scope>NUCLEOTIDE SEQUENCE [LARGE SCALE GENOMIC DNA]</scope>
    <source>
        <strain evidence="17">ATCC</strain>
        <strain evidence="19">ATCC(B) 19146</strain>
    </source>
</reference>
<feature type="domain" description="AdoMet activation" evidence="14">
    <location>
        <begin position="551"/>
        <end position="880"/>
    </location>
</feature>
<dbReference type="InterPro" id="IPR004223">
    <property type="entry name" value="VitB12-dep_Met_synth_activ_dom"/>
</dbReference>
<feature type="domain" description="B12-binding" evidence="15">
    <location>
        <begin position="399"/>
        <end position="535"/>
    </location>
</feature>
<keyword evidence="7" id="KW-0677">Repeat</keyword>
<dbReference type="Gene3D" id="1.10.1240.10">
    <property type="entry name" value="Methionine synthase domain"/>
    <property type="match status" value="1"/>
</dbReference>
<evidence type="ECO:0000256" key="10">
    <source>
        <dbReference type="PIRNR" id="PIRNR000381"/>
    </source>
</evidence>
<comment type="cofactor">
    <cofactor evidence="10 11">
        <name>methylcob(III)alamin</name>
        <dbReference type="ChEBI" id="CHEBI:28115"/>
    </cofactor>
</comment>
<dbReference type="Pfam" id="PF02310">
    <property type="entry name" value="B12-binding"/>
    <property type="match status" value="1"/>
</dbReference>
<dbReference type="Gene3D" id="3.40.50.280">
    <property type="entry name" value="Cobalamin-binding domain"/>
    <property type="match status" value="1"/>
</dbReference>
<dbReference type="SUPFAM" id="SSF47644">
    <property type="entry name" value="Methionine synthase domain"/>
    <property type="match status" value="1"/>
</dbReference>
<dbReference type="FunFam" id="3.20.20.20:FF:000002">
    <property type="entry name" value="Methionine synthase"/>
    <property type="match status" value="1"/>
</dbReference>
<keyword evidence="8 10" id="KW-0170">Cobalt</keyword>
<dbReference type="PANTHER" id="PTHR45833:SF1">
    <property type="entry name" value="METHIONINE SYNTHASE"/>
    <property type="match status" value="1"/>
</dbReference>
<dbReference type="UniPathway" id="UPA00051">
    <property type="reaction ID" value="UER00081"/>
</dbReference>
<dbReference type="KEGG" id="bdm:EQG53_10640"/>
<organism evidence="17 19">
    <name type="scientific">Brevundimonas diminuta</name>
    <name type="common">Pseudomonas diminuta</name>
    <dbReference type="NCBI Taxonomy" id="293"/>
    <lineage>
        <taxon>Bacteria</taxon>
        <taxon>Pseudomonadati</taxon>
        <taxon>Pseudomonadota</taxon>
        <taxon>Alphaproteobacteria</taxon>
        <taxon>Caulobacterales</taxon>
        <taxon>Caulobacteraceae</taxon>
        <taxon>Brevundimonas</taxon>
    </lineage>
</organism>
<keyword evidence="4 10" id="KW-0808">Transferase</keyword>
<dbReference type="EMBL" id="CP066026">
    <property type="protein sequence ID" value="QQB87838.1"/>
    <property type="molecule type" value="Genomic_DNA"/>
</dbReference>
<evidence type="ECO:0000259" key="16">
    <source>
        <dbReference type="PROSITE" id="PS51337"/>
    </source>
</evidence>
<keyword evidence="10" id="KW-0486">Methionine biosynthesis</keyword>
<dbReference type="InterPro" id="IPR036724">
    <property type="entry name" value="Cobalamin-bd_sf"/>
</dbReference>
<dbReference type="GO" id="GO:0032259">
    <property type="term" value="P:methylation"/>
    <property type="evidence" value="ECO:0007669"/>
    <property type="project" value="UniProtKB-KW"/>
</dbReference>
<evidence type="ECO:0000259" key="14">
    <source>
        <dbReference type="PROSITE" id="PS50974"/>
    </source>
</evidence>
<evidence type="ECO:0000256" key="2">
    <source>
        <dbReference type="ARBA" id="ARBA00022603"/>
    </source>
</evidence>
<keyword evidence="20" id="KW-1185">Reference proteome</keyword>
<dbReference type="Proteomes" id="UP000287388">
    <property type="component" value="Chromosome"/>
</dbReference>
<evidence type="ECO:0000256" key="12">
    <source>
        <dbReference type="PIRSR" id="PIRSR000381-2"/>
    </source>
</evidence>
<proteinExistence type="inferred from homology"/>
<feature type="binding site" evidence="12">
    <location>
        <position position="787"/>
    </location>
    <ligand>
        <name>S-adenosyl-L-methionine</name>
        <dbReference type="ChEBI" id="CHEBI:59789"/>
    </ligand>
</feature>
<dbReference type="Proteomes" id="UP000596117">
    <property type="component" value="Chromosome"/>
</dbReference>
<evidence type="ECO:0000313" key="20">
    <source>
        <dbReference type="Proteomes" id="UP000596117"/>
    </source>
</evidence>
<dbReference type="InterPro" id="IPR036594">
    <property type="entry name" value="Meth_synthase_dom"/>
</dbReference>
<dbReference type="InterPro" id="IPR033706">
    <property type="entry name" value="Met_synthase_B12-bd"/>
</dbReference>
<feature type="binding site" evidence="12">
    <location>
        <begin position="409"/>
        <end position="413"/>
    </location>
    <ligand>
        <name>methylcob(III)alamin</name>
        <dbReference type="ChEBI" id="CHEBI:28115"/>
    </ligand>
</feature>
<dbReference type="InterPro" id="IPR050554">
    <property type="entry name" value="Met_Synthase/Corrinoid"/>
</dbReference>
<feature type="binding site" description="axial binding residue" evidence="11">
    <location>
        <position position="412"/>
    </location>
    <ligand>
        <name>methylcob(III)alamin</name>
        <dbReference type="ChEBI" id="CHEBI:28115"/>
    </ligand>
    <ligandPart>
        <name>Co</name>
        <dbReference type="ChEBI" id="CHEBI:27638"/>
    </ligandPart>
</feature>
<keyword evidence="3 10" id="KW-0846">Cobalamin</keyword>
<comment type="similarity">
    <text evidence="1">Belongs to the vitamin-B12 dependent methionine synthase family.</text>
</comment>
<evidence type="ECO:0000259" key="13">
    <source>
        <dbReference type="PROSITE" id="PS50972"/>
    </source>
</evidence>
<feature type="binding site" evidence="12">
    <location>
        <position position="461"/>
    </location>
    <ligand>
        <name>methylcob(III)alamin</name>
        <dbReference type="ChEBI" id="CHEBI:28115"/>
    </ligand>
</feature>
<sequence length="888" mass="97673">MRPVFINVGERTNVTGSAKFRKLIVDGDYTAALSVARQQVEAGAQVIDVNMDEGLLDGPVAMRTFLNLIAAEPDIARVPVMIDSSKWEVIEAGLKCVQGKPIVNSISMKEGEDAFRHHAIQCLRYGAAVVVMAFDEVGQADTAARKIEICTRAYNILVNEVGFPPEDIIFDPNIFAVATGIEEHDNYAVDFIEAVRVIKQTLPHARVSGGVSNVSFSFRGNEPVRRAIHSVFLYHAINAGLDMGIVNAGDLPVYDDIDAELREAVEDVILNRPQRTNVSNTERLVDMAPRYKGEKGAAKVVDLKWRDAPVAKRIEHALVHGITDYIVEDTEEARQASERPLHVIEGPLMDGMNVVGDLFGSGRMFLPQVVKSARVMKQAVAHLEPFMEAEKAGQERQAAGKILMATVKGDVHDIGKNIVGVVLQCNNYEVVDLGVMVPADRILDAAIEHKVDIVGLSGLITPSLDEMTFVAAEMERRGFDIPLLIGGATTSRTHTAVKIEPAYRKGSTTYVIDASRAVGVVSGLLSPTDKAKNEAATRDEYIRIREQYARGQEVKARASLQQARDNRWRPDEAQLPAPAPSFLGVRAYEAWDLQDLADHIDWTPFFASWELIGRYPLILEDEIVGEAARDLFRDAQAMLKRIVEEKWFTAKGVIGFWPANARGDDVIVWTDETRATEAARFHGLRQQIKKSNGKPNLCLSDFVAEDGADYLGAFAVTAGHGELEKAAEFKAAGDDYSAIMATALADRLAEAFAERLHKEVRTQLWGYVPDEQTSVQDLIEEKYQGIRPAPGYPAQPDHTEKATLFRLLDAGANAGMELTESFAMSPPASVSGLYFGHPGSHYFGVGKIDRDQVEDYAARKGWDVETAERWLAPILNYDPDAVARNDAA</sequence>
<evidence type="ECO:0000256" key="7">
    <source>
        <dbReference type="ARBA" id="ARBA00022737"/>
    </source>
</evidence>
<dbReference type="GO" id="GO:0050667">
    <property type="term" value="P:homocysteine metabolic process"/>
    <property type="evidence" value="ECO:0007669"/>
    <property type="project" value="TreeGrafter"/>
</dbReference>
<dbReference type="InterPro" id="IPR003759">
    <property type="entry name" value="Cbl-bd_cap"/>
</dbReference>
<dbReference type="Gene3D" id="1.10.288.10">
    <property type="entry name" value="Cobalamin-dependent Methionine Synthase, domain 2"/>
    <property type="match status" value="1"/>
</dbReference>
<dbReference type="GO" id="GO:0005829">
    <property type="term" value="C:cytosol"/>
    <property type="evidence" value="ECO:0007669"/>
    <property type="project" value="TreeGrafter"/>
</dbReference>
<keyword evidence="2 10" id="KW-0489">Methyltransferase</keyword>
<dbReference type="Pfam" id="PF02607">
    <property type="entry name" value="B12-binding_2"/>
    <property type="match status" value="1"/>
</dbReference>
<dbReference type="NCBIfam" id="NF007024">
    <property type="entry name" value="PRK09490.1"/>
    <property type="match status" value="1"/>
</dbReference>
<evidence type="ECO:0000313" key="18">
    <source>
        <dbReference type="EMBL" id="QQB87838.1"/>
    </source>
</evidence>
<dbReference type="Pfam" id="PF00809">
    <property type="entry name" value="Pterin_bind"/>
    <property type="match status" value="1"/>
</dbReference>
<evidence type="ECO:0000256" key="8">
    <source>
        <dbReference type="ARBA" id="ARBA00023285"/>
    </source>
</evidence>
<dbReference type="SUPFAM" id="SSF51717">
    <property type="entry name" value="Dihydropteroate synthetase-like"/>
    <property type="match status" value="1"/>
</dbReference>
<dbReference type="PANTHER" id="PTHR45833">
    <property type="entry name" value="METHIONINE SYNTHASE"/>
    <property type="match status" value="1"/>
</dbReference>
<dbReference type="FunFam" id="3.40.50.280:FF:000001">
    <property type="entry name" value="Methionine synthase"/>
    <property type="match status" value="1"/>
</dbReference>
<evidence type="ECO:0000256" key="11">
    <source>
        <dbReference type="PIRSR" id="PIRSR000381-1"/>
    </source>
</evidence>
<feature type="binding site" evidence="12">
    <location>
        <position position="514"/>
    </location>
    <ligand>
        <name>methylcob(III)alamin</name>
        <dbReference type="ChEBI" id="CHEBI:28115"/>
    </ligand>
</feature>
<dbReference type="FunFam" id="1.10.1240.10:FF:000001">
    <property type="entry name" value="Methionine synthase"/>
    <property type="match status" value="1"/>
</dbReference>
<evidence type="ECO:0000256" key="4">
    <source>
        <dbReference type="ARBA" id="ARBA00022679"/>
    </source>
</evidence>
<comment type="cofactor">
    <cofactor evidence="10">
        <name>Zn(2+)</name>
        <dbReference type="ChEBI" id="CHEBI:29105"/>
    </cofactor>
</comment>
<dbReference type="SUPFAM" id="SSF56507">
    <property type="entry name" value="Methionine synthase activation domain-like"/>
    <property type="match status" value="1"/>
</dbReference>
<comment type="domain">
    <text evidence="10">Modular enzyme with four functionally distinct domains. The isolated Hcy-binding domain catalyzes methyl transfer from free methylcobalamin to homocysteine. The Hcy-binding domain in association with the pterin-binding domain catalyzes the methylation of cob(I)alamin by methyltetrahydrofolate and the methylation of homocysteine. The B12-binding domain binds the cofactor. The AdoMet activation domain binds S-adenosyl-L-methionine. Under aerobic conditions cob(I)alamin can be converted to inactive cob(II)alamin. Reductive methylation by S-adenosyl-L-methionine and flavodoxin regenerates methylcobalamin.</text>
</comment>
<dbReference type="PIRSF" id="PIRSF000381">
    <property type="entry name" value="MetH"/>
    <property type="match status" value="1"/>
</dbReference>
<dbReference type="SMART" id="SM01018">
    <property type="entry name" value="B12-binding_2"/>
    <property type="match status" value="1"/>
</dbReference>
<dbReference type="InterPro" id="IPR037010">
    <property type="entry name" value="VitB12-dep_Met_synth_activ_sf"/>
</dbReference>
<accession>A0A410NY79</accession>
<name>A0A410NY79_BREDI</name>
<dbReference type="CDD" id="cd02069">
    <property type="entry name" value="methionine_synthase_B12_BD"/>
    <property type="match status" value="1"/>
</dbReference>
<dbReference type="RefSeq" id="WP_128719943.1">
    <property type="nucleotide sequence ID" value="NZ_BJNC01000006.1"/>
</dbReference>
<feature type="domain" description="B12-binding N-terminal" evidence="16">
    <location>
        <begin position="301"/>
        <end position="395"/>
    </location>
</feature>
<evidence type="ECO:0000313" key="19">
    <source>
        <dbReference type="Proteomes" id="UP000287388"/>
    </source>
</evidence>
<dbReference type="InterPro" id="IPR006158">
    <property type="entry name" value="Cobalamin-bd"/>
</dbReference>
<feature type="binding site" evidence="12">
    <location>
        <position position="457"/>
    </location>
    <ligand>
        <name>methylcob(III)alamin</name>
        <dbReference type="ChEBI" id="CHEBI:28115"/>
    </ligand>
</feature>